<feature type="transmembrane region" description="Helical" evidence="1">
    <location>
        <begin position="36"/>
        <end position="55"/>
    </location>
</feature>
<dbReference type="RefSeq" id="WP_115360032.1">
    <property type="nucleotide sequence ID" value="NZ_CP038012.1"/>
</dbReference>
<dbReference type="Pfam" id="PF07331">
    <property type="entry name" value="TctB"/>
    <property type="match status" value="1"/>
</dbReference>
<keyword evidence="1" id="KW-1133">Transmembrane helix</keyword>
<feature type="domain" description="DUF1468" evidence="2">
    <location>
        <begin position="7"/>
        <end position="147"/>
    </location>
</feature>
<protein>
    <submittedName>
        <fullName evidence="3">Tripartite tricarboxylate transporter TctB family</fullName>
    </submittedName>
</protein>
<keyword evidence="1" id="KW-0472">Membrane</keyword>
<reference evidence="3 4" key="1">
    <citation type="submission" date="2018-06" db="EMBL/GenBank/DDBJ databases">
        <authorList>
            <consortium name="Pathogen Informatics"/>
            <person name="Doyle S."/>
        </authorList>
    </citation>
    <scope>NUCLEOTIDE SEQUENCE [LARGE SCALE GENOMIC DNA]</scope>
    <source>
        <strain evidence="4">ATCC 11859 / DSM 33 / NCIB 8841 / NCTC 4822</strain>
    </source>
</reference>
<keyword evidence="4" id="KW-1185">Reference proteome</keyword>
<organism evidence="3 4">
    <name type="scientific">Sporosarcina pasteurii</name>
    <name type="common">Bacillus pasteurii</name>
    <dbReference type="NCBI Taxonomy" id="1474"/>
    <lineage>
        <taxon>Bacteria</taxon>
        <taxon>Bacillati</taxon>
        <taxon>Bacillota</taxon>
        <taxon>Bacilli</taxon>
        <taxon>Bacillales</taxon>
        <taxon>Caryophanaceae</taxon>
        <taxon>Sporosarcina</taxon>
    </lineage>
</organism>
<dbReference type="AlphaFoldDB" id="A0A380BET9"/>
<gene>
    <name evidence="3" type="ORF">NCTC4822_00551</name>
</gene>
<proteinExistence type="predicted"/>
<dbReference type="OrthoDB" id="5870591at2"/>
<feature type="transmembrane region" description="Helical" evidence="1">
    <location>
        <begin position="76"/>
        <end position="93"/>
    </location>
</feature>
<dbReference type="Proteomes" id="UP000254519">
    <property type="component" value="Unassembled WGS sequence"/>
</dbReference>
<accession>A0A380BET9</accession>
<evidence type="ECO:0000256" key="1">
    <source>
        <dbReference type="SAM" id="Phobius"/>
    </source>
</evidence>
<evidence type="ECO:0000313" key="3">
    <source>
        <dbReference type="EMBL" id="SUI99296.1"/>
    </source>
</evidence>
<feature type="transmembrane region" description="Helical" evidence="1">
    <location>
        <begin position="99"/>
        <end position="115"/>
    </location>
</feature>
<feature type="transmembrane region" description="Helical" evidence="1">
    <location>
        <begin position="7"/>
        <end position="24"/>
    </location>
</feature>
<dbReference type="EMBL" id="UGYZ01000002">
    <property type="protein sequence ID" value="SUI99296.1"/>
    <property type="molecule type" value="Genomic_DNA"/>
</dbReference>
<evidence type="ECO:0000313" key="4">
    <source>
        <dbReference type="Proteomes" id="UP000254519"/>
    </source>
</evidence>
<name>A0A380BET9_SPOPA</name>
<sequence>MLRFATPIFFMIVGFIYLIATLNLPKARLGDPNGPMYFPIIIAVLIIVSSAVYFFQEWKLRKEEFKEFQLIKEGRAPLYLIATIVLMLIYTFLFERIGFLYATMLFLGGLMFLLNGRKRWIYNIIIAVAFSFITWYAFAELLQVSLP</sequence>
<feature type="transmembrane region" description="Helical" evidence="1">
    <location>
        <begin position="120"/>
        <end position="138"/>
    </location>
</feature>
<dbReference type="InterPro" id="IPR009936">
    <property type="entry name" value="DUF1468"/>
</dbReference>
<keyword evidence="1" id="KW-0812">Transmembrane</keyword>
<evidence type="ECO:0000259" key="2">
    <source>
        <dbReference type="Pfam" id="PF07331"/>
    </source>
</evidence>